<evidence type="ECO:0000313" key="1">
    <source>
        <dbReference type="Proteomes" id="UP000504635"/>
    </source>
</evidence>
<dbReference type="OrthoDB" id="424543at2759"/>
<accession>A0A6J2YJM0</accession>
<dbReference type="PANTHER" id="PTHR47027:SF20">
    <property type="entry name" value="REVERSE TRANSCRIPTASE-LIKE PROTEIN WITH RNA-DIRECTED DNA POLYMERASE DOMAIN"/>
    <property type="match status" value="1"/>
</dbReference>
<dbReference type="RefSeq" id="XP_030763476.1">
    <property type="nucleotide sequence ID" value="XM_030907616.1"/>
</dbReference>
<name>A0A6J2YJM0_SITOR</name>
<proteinExistence type="predicted"/>
<keyword evidence="1" id="KW-1185">Reference proteome</keyword>
<sequence length="161" mass="19193">MAHWGKDGIRTKIILRNKPLQQISDFNILGCHITYDKDNDYMKKINKFRSVCGTIAKTFKNKARLETQVRLYNTLAVPTTTKVKEQRLRTTEMTVLRKIKGISREDRMRNDTIRNELKIQPLEEKVRVYKNKWKEHVERMSDDRIPQYEINLQEGEVLDDQ</sequence>
<dbReference type="PANTHER" id="PTHR47027">
    <property type="entry name" value="REVERSE TRANSCRIPTASE DOMAIN-CONTAINING PROTEIN"/>
    <property type="match status" value="1"/>
</dbReference>
<dbReference type="Proteomes" id="UP000504635">
    <property type="component" value="Unplaced"/>
</dbReference>
<evidence type="ECO:0000313" key="2">
    <source>
        <dbReference type="RefSeq" id="XP_030763476.1"/>
    </source>
</evidence>
<dbReference type="KEGG" id="soy:115888048"/>
<protein>
    <submittedName>
        <fullName evidence="2">Uncharacterized protein LOC115888048</fullName>
    </submittedName>
</protein>
<dbReference type="AlphaFoldDB" id="A0A6J2YJM0"/>
<dbReference type="GeneID" id="115888048"/>
<reference evidence="2" key="1">
    <citation type="submission" date="2025-08" db="UniProtKB">
        <authorList>
            <consortium name="RefSeq"/>
        </authorList>
    </citation>
    <scope>IDENTIFICATION</scope>
    <source>
        <tissue evidence="2">Gonads</tissue>
    </source>
</reference>
<gene>
    <name evidence="2" type="primary">LOC115888048</name>
</gene>
<dbReference type="InParanoid" id="A0A6J2YJM0"/>
<organism evidence="1 2">
    <name type="scientific">Sitophilus oryzae</name>
    <name type="common">Rice weevil</name>
    <name type="synonym">Curculio oryzae</name>
    <dbReference type="NCBI Taxonomy" id="7048"/>
    <lineage>
        <taxon>Eukaryota</taxon>
        <taxon>Metazoa</taxon>
        <taxon>Ecdysozoa</taxon>
        <taxon>Arthropoda</taxon>
        <taxon>Hexapoda</taxon>
        <taxon>Insecta</taxon>
        <taxon>Pterygota</taxon>
        <taxon>Neoptera</taxon>
        <taxon>Endopterygota</taxon>
        <taxon>Coleoptera</taxon>
        <taxon>Polyphaga</taxon>
        <taxon>Cucujiformia</taxon>
        <taxon>Curculionidae</taxon>
        <taxon>Dryophthorinae</taxon>
        <taxon>Sitophilus</taxon>
    </lineage>
</organism>